<dbReference type="EMBL" id="JALHLG010000062">
    <property type="protein sequence ID" value="MCJ2189075.1"/>
    <property type="molecule type" value="Genomic_DNA"/>
</dbReference>
<sequence length="219" mass="23329">MQLTYIPMATPSIMYPVVTNPCPNGICPSVSDRGTPQRRDSSASTSAASSAKLTFSPSAQRRKQNLARFVQKSNGDPSVKAFAAKAGQLYPQMERMMGAIGLNANNVADTYALWWISAWDAAHGVTGTRPASTYQAVKRQAASAILGSSQFRNATPALKQEMAEALIAQTFFIDGSVEDAKNDPQKLRLVGAAVAKGARRMGVDLSAMKLTPAGFRSGK</sequence>
<gene>
    <name evidence="2" type="ORF">MTR66_19960</name>
</gene>
<comment type="caution">
    <text evidence="2">The sequence shown here is derived from an EMBL/GenBank/DDBJ whole genome shotgun (WGS) entry which is preliminary data.</text>
</comment>
<accession>A0ABT0BVR0</accession>
<dbReference type="InterPro" id="IPR046505">
    <property type="entry name" value="DUF6683"/>
</dbReference>
<protein>
    <submittedName>
        <fullName evidence="2">Uncharacterized protein</fullName>
    </submittedName>
</protein>
<organism evidence="2 3">
    <name type="scientific">Novosphingobium beihaiensis</name>
    <dbReference type="NCBI Taxonomy" id="2930389"/>
    <lineage>
        <taxon>Bacteria</taxon>
        <taxon>Pseudomonadati</taxon>
        <taxon>Pseudomonadota</taxon>
        <taxon>Alphaproteobacteria</taxon>
        <taxon>Sphingomonadales</taxon>
        <taxon>Sphingomonadaceae</taxon>
        <taxon>Novosphingobium</taxon>
    </lineage>
</organism>
<reference evidence="2 3" key="1">
    <citation type="submission" date="2022-04" db="EMBL/GenBank/DDBJ databases">
        <title>Identification of a novel bacterium isolated from mangrove sediments.</title>
        <authorList>
            <person name="Pan X."/>
        </authorList>
    </citation>
    <scope>NUCLEOTIDE SEQUENCE [LARGE SCALE GENOMIC DNA]</scope>
    <source>
        <strain evidence="2 3">B2638</strain>
    </source>
</reference>
<dbReference type="RefSeq" id="WP_243924259.1">
    <property type="nucleotide sequence ID" value="NZ_JALHLG010000062.1"/>
</dbReference>
<evidence type="ECO:0000313" key="2">
    <source>
        <dbReference type="EMBL" id="MCJ2189075.1"/>
    </source>
</evidence>
<evidence type="ECO:0000313" key="3">
    <source>
        <dbReference type="Proteomes" id="UP001202281"/>
    </source>
</evidence>
<feature type="compositionally biased region" description="Low complexity" evidence="1">
    <location>
        <begin position="42"/>
        <end position="51"/>
    </location>
</feature>
<dbReference type="Proteomes" id="UP001202281">
    <property type="component" value="Unassembled WGS sequence"/>
</dbReference>
<evidence type="ECO:0000256" key="1">
    <source>
        <dbReference type="SAM" id="MobiDB-lite"/>
    </source>
</evidence>
<name>A0ABT0BVR0_9SPHN</name>
<proteinExistence type="predicted"/>
<dbReference type="Pfam" id="PF20388">
    <property type="entry name" value="DUF6683"/>
    <property type="match status" value="1"/>
</dbReference>
<keyword evidence="3" id="KW-1185">Reference proteome</keyword>
<feature type="region of interest" description="Disordered" evidence="1">
    <location>
        <begin position="28"/>
        <end position="62"/>
    </location>
</feature>